<reference evidence="1" key="1">
    <citation type="submission" date="2020-09" db="EMBL/GenBank/DDBJ databases">
        <title>Genome-Enabled Discovery of Anthraquinone Biosynthesis in Senna tora.</title>
        <authorList>
            <person name="Kang S.-H."/>
            <person name="Pandey R.P."/>
            <person name="Lee C.-M."/>
            <person name="Sim J.-S."/>
            <person name="Jeong J.-T."/>
            <person name="Choi B.-S."/>
            <person name="Jung M."/>
            <person name="Ginzburg D."/>
            <person name="Zhao K."/>
            <person name="Won S.Y."/>
            <person name="Oh T.-J."/>
            <person name="Yu Y."/>
            <person name="Kim N.-H."/>
            <person name="Lee O.R."/>
            <person name="Lee T.-H."/>
            <person name="Bashyal P."/>
            <person name="Kim T.-S."/>
            <person name="Lee W.-H."/>
            <person name="Kawkins C."/>
            <person name="Kim C.-K."/>
            <person name="Kim J.S."/>
            <person name="Ahn B.O."/>
            <person name="Rhee S.Y."/>
            <person name="Sohng J.K."/>
        </authorList>
    </citation>
    <scope>NUCLEOTIDE SEQUENCE</scope>
    <source>
        <tissue evidence="1">Leaf</tissue>
    </source>
</reference>
<comment type="caution">
    <text evidence="1">The sequence shown here is derived from an EMBL/GenBank/DDBJ whole genome shotgun (WGS) entry which is preliminary data.</text>
</comment>
<protein>
    <submittedName>
        <fullName evidence="1">Uncharacterized protein</fullName>
    </submittedName>
</protein>
<evidence type="ECO:0000313" key="1">
    <source>
        <dbReference type="EMBL" id="KAF7812517.1"/>
    </source>
</evidence>
<accession>A0A834T069</accession>
<evidence type="ECO:0000313" key="2">
    <source>
        <dbReference type="Proteomes" id="UP000634136"/>
    </source>
</evidence>
<organism evidence="1 2">
    <name type="scientific">Senna tora</name>
    <dbReference type="NCBI Taxonomy" id="362788"/>
    <lineage>
        <taxon>Eukaryota</taxon>
        <taxon>Viridiplantae</taxon>
        <taxon>Streptophyta</taxon>
        <taxon>Embryophyta</taxon>
        <taxon>Tracheophyta</taxon>
        <taxon>Spermatophyta</taxon>
        <taxon>Magnoliopsida</taxon>
        <taxon>eudicotyledons</taxon>
        <taxon>Gunneridae</taxon>
        <taxon>Pentapetalae</taxon>
        <taxon>rosids</taxon>
        <taxon>fabids</taxon>
        <taxon>Fabales</taxon>
        <taxon>Fabaceae</taxon>
        <taxon>Caesalpinioideae</taxon>
        <taxon>Cassia clade</taxon>
        <taxon>Senna</taxon>
    </lineage>
</organism>
<sequence>MFLAKENFNDVHILEFVRALKWTSFIEAPKQRGVSSIVQEFYANYVERKDGKVFVREKLDEDNPNYDEIAKELGCKDVNAWTISSTTHKPKSLKLSRSHVDQASNKNIPTLFFPCLLTTLCAQVKVPWTESEPMMDLMGPINSVSICEAQEKEVGKVLRFVAKLCQGLVASSAKVSSPDYPRSHHRCAKLSLPVFAWHCRPPTTLLFRSPGGVAILPFIPPKSNPVNNSVRWRSQRKHATKSEILPNSAMTTSKPLSIW</sequence>
<gene>
    <name evidence="1" type="ORF">G2W53_033493</name>
</gene>
<dbReference type="EMBL" id="JAAIUW010000010">
    <property type="protein sequence ID" value="KAF7812517.1"/>
    <property type="molecule type" value="Genomic_DNA"/>
</dbReference>
<name>A0A834T069_9FABA</name>
<dbReference type="AlphaFoldDB" id="A0A834T069"/>
<keyword evidence="2" id="KW-1185">Reference proteome</keyword>
<proteinExistence type="predicted"/>
<dbReference type="Proteomes" id="UP000634136">
    <property type="component" value="Unassembled WGS sequence"/>
</dbReference>